<evidence type="ECO:0000256" key="3">
    <source>
        <dbReference type="ARBA" id="ARBA00022630"/>
    </source>
</evidence>
<feature type="modified residue" description="FMN phosphoryl threonine" evidence="10">
    <location>
        <position position="161"/>
    </location>
</feature>
<keyword evidence="6 10" id="KW-1278">Translocase</keyword>
<organism evidence="11 12">
    <name type="scientific">Anaerotruncus colihominis</name>
    <dbReference type="NCBI Taxonomy" id="169435"/>
    <lineage>
        <taxon>Bacteria</taxon>
        <taxon>Bacillati</taxon>
        <taxon>Bacillota</taxon>
        <taxon>Clostridia</taxon>
        <taxon>Eubacteriales</taxon>
        <taxon>Oscillospiraceae</taxon>
        <taxon>Anaerotruncus</taxon>
    </lineage>
</organism>
<comment type="cofactor">
    <cofactor evidence="10">
        <name>FMN</name>
        <dbReference type="ChEBI" id="CHEBI:58210"/>
    </cofactor>
</comment>
<keyword evidence="8 10" id="KW-1133">Transmembrane helix</keyword>
<feature type="transmembrane region" description="Helical" evidence="10">
    <location>
        <begin position="50"/>
        <end position="67"/>
    </location>
</feature>
<dbReference type="InterPro" id="IPR011303">
    <property type="entry name" value="RnfD_bac"/>
</dbReference>
<evidence type="ECO:0000256" key="6">
    <source>
        <dbReference type="ARBA" id="ARBA00022967"/>
    </source>
</evidence>
<evidence type="ECO:0000256" key="7">
    <source>
        <dbReference type="ARBA" id="ARBA00022982"/>
    </source>
</evidence>
<keyword evidence="1 10" id="KW-0813">Transport</keyword>
<sequence length="329" mass="35207">MDKTYYNNLAVSSAPHLVSKMDTSKTMLMVILALVPSFLVSIYVFGMRVILLTLVCVVASVGFEWLYNKAMKKRQTAGDLSAALTGVLIAFNVPSNFPYWMAIIGCFVAIIIVKQLYGGIGRNIVNPAITARIVLFISFATEMTTWPTPRMAEADAVTSATPLGVLAEGSAADLPSNAEMFLGFIGGSMGEVSALALLAGGLFLIWKKVISPIIPACFIGTVFVIAFLYYSFSGDVDASALDMAIFHVCAGGVMLGAFFMATDYVTSPIMSLGKVIMGVGCGIITMVVRLWGAYPEGVSFSILLMNIMTPLIDQLCIKLTYGGAKKNEK</sequence>
<comment type="caution">
    <text evidence="11">The sequence shown here is derived from an EMBL/GenBank/DDBJ whole genome shotgun (WGS) entry which is preliminary data.</text>
</comment>
<feature type="transmembrane region" description="Helical" evidence="10">
    <location>
        <begin position="213"/>
        <end position="232"/>
    </location>
</feature>
<evidence type="ECO:0000256" key="5">
    <source>
        <dbReference type="ARBA" id="ARBA00022692"/>
    </source>
</evidence>
<feature type="transmembrane region" description="Helical" evidence="10">
    <location>
        <begin position="244"/>
        <end position="265"/>
    </location>
</feature>
<keyword evidence="7 10" id="KW-0249">Electron transport</keyword>
<dbReference type="RefSeq" id="WP_160202551.1">
    <property type="nucleotide sequence ID" value="NZ_QXWK01000021.1"/>
</dbReference>
<feature type="transmembrane region" description="Helical" evidence="10">
    <location>
        <begin position="124"/>
        <end position="141"/>
    </location>
</feature>
<evidence type="ECO:0000256" key="9">
    <source>
        <dbReference type="ARBA" id="ARBA00023136"/>
    </source>
</evidence>
<dbReference type="PANTHER" id="PTHR30578">
    <property type="entry name" value="ELECTRON TRANSPORT COMPLEX PROTEIN RNFD"/>
    <property type="match status" value="1"/>
</dbReference>
<feature type="transmembrane region" description="Helical" evidence="10">
    <location>
        <begin position="99"/>
        <end position="117"/>
    </location>
</feature>
<gene>
    <name evidence="10" type="primary">rnfD</name>
    <name evidence="11" type="ORF">D0435_11450</name>
</gene>
<evidence type="ECO:0000256" key="4">
    <source>
        <dbReference type="ARBA" id="ARBA00022643"/>
    </source>
</evidence>
<dbReference type="PANTHER" id="PTHR30578:SF0">
    <property type="entry name" value="ION-TRANSLOCATING OXIDOREDUCTASE COMPLEX SUBUNIT D"/>
    <property type="match status" value="1"/>
</dbReference>
<dbReference type="Pfam" id="PF03116">
    <property type="entry name" value="NQR2_RnfD_RnfE"/>
    <property type="match status" value="1"/>
</dbReference>
<comment type="function">
    <text evidence="10">Part of a membrane-bound complex that couples electron transfer with translocation of ions across the membrane.</text>
</comment>
<keyword evidence="3 10" id="KW-0285">Flavoprotein</keyword>
<feature type="transmembrane region" description="Helical" evidence="10">
    <location>
        <begin position="272"/>
        <end position="292"/>
    </location>
</feature>
<evidence type="ECO:0000313" key="12">
    <source>
        <dbReference type="Proteomes" id="UP000446866"/>
    </source>
</evidence>
<comment type="similarity">
    <text evidence="10">Belongs to the NqrB/RnfD family.</text>
</comment>
<keyword evidence="12" id="KW-1185">Reference proteome</keyword>
<reference evidence="11 12" key="1">
    <citation type="submission" date="2018-08" db="EMBL/GenBank/DDBJ databases">
        <title>Murine metabolic-syndrome-specific gut microbial biobank.</title>
        <authorList>
            <person name="Liu C."/>
        </authorList>
    </citation>
    <scope>NUCLEOTIDE SEQUENCE [LARGE SCALE GENOMIC DNA]</scope>
    <source>
        <strain evidence="11 12">28</strain>
    </source>
</reference>
<evidence type="ECO:0000256" key="10">
    <source>
        <dbReference type="HAMAP-Rule" id="MF_00462"/>
    </source>
</evidence>
<dbReference type="InterPro" id="IPR004338">
    <property type="entry name" value="NqrB/RnfD"/>
</dbReference>
<comment type="subcellular location">
    <subcellularLocation>
        <location evidence="10">Cell membrane</location>
        <topology evidence="10">Multi-pass membrane protein</topology>
    </subcellularLocation>
</comment>
<dbReference type="GO" id="GO:0022900">
    <property type="term" value="P:electron transport chain"/>
    <property type="evidence" value="ECO:0007669"/>
    <property type="project" value="UniProtKB-UniRule"/>
</dbReference>
<dbReference type="GO" id="GO:0005886">
    <property type="term" value="C:plasma membrane"/>
    <property type="evidence" value="ECO:0007669"/>
    <property type="project" value="UniProtKB-SubCell"/>
</dbReference>
<dbReference type="EC" id="7.-.-.-" evidence="10"/>
<evidence type="ECO:0000256" key="8">
    <source>
        <dbReference type="ARBA" id="ARBA00022989"/>
    </source>
</evidence>
<dbReference type="EMBL" id="QXWK01000021">
    <property type="protein sequence ID" value="NBH62267.1"/>
    <property type="molecule type" value="Genomic_DNA"/>
</dbReference>
<protein>
    <recommendedName>
        <fullName evidence="10">Ion-translocating oxidoreductase complex subunit D</fullName>
        <ecNumber evidence="10">7.-.-.-</ecNumber>
    </recommendedName>
    <alternativeName>
        <fullName evidence="10">Rnf electron transport complex subunit D</fullName>
    </alternativeName>
</protein>
<keyword evidence="10" id="KW-1003">Cell membrane</keyword>
<dbReference type="AlphaFoldDB" id="A0A845QNI7"/>
<keyword evidence="2 10" id="KW-0597">Phosphoprotein</keyword>
<dbReference type="NCBIfam" id="TIGR01946">
    <property type="entry name" value="rnfD"/>
    <property type="match status" value="1"/>
</dbReference>
<keyword evidence="5 10" id="KW-0812">Transmembrane</keyword>
<dbReference type="GO" id="GO:0055085">
    <property type="term" value="P:transmembrane transport"/>
    <property type="evidence" value="ECO:0007669"/>
    <property type="project" value="InterPro"/>
</dbReference>
<comment type="subunit">
    <text evidence="10">The complex is composed of six subunits: RnfA, RnfB, RnfC, RnfD, RnfE and RnfG.</text>
</comment>
<feature type="transmembrane region" description="Helical" evidence="10">
    <location>
        <begin position="26"/>
        <end position="44"/>
    </location>
</feature>
<dbReference type="HAMAP" id="MF_00462">
    <property type="entry name" value="RsxD_RnfD"/>
    <property type="match status" value="1"/>
</dbReference>
<accession>A0A845QNI7</accession>
<keyword evidence="9 10" id="KW-0472">Membrane</keyword>
<feature type="transmembrane region" description="Helical" evidence="10">
    <location>
        <begin position="180"/>
        <end position="206"/>
    </location>
</feature>
<keyword evidence="4 10" id="KW-0288">FMN</keyword>
<evidence type="ECO:0000256" key="1">
    <source>
        <dbReference type="ARBA" id="ARBA00022448"/>
    </source>
</evidence>
<proteinExistence type="inferred from homology"/>
<name>A0A845QNI7_9FIRM</name>
<evidence type="ECO:0000256" key="2">
    <source>
        <dbReference type="ARBA" id="ARBA00022553"/>
    </source>
</evidence>
<dbReference type="Proteomes" id="UP000446866">
    <property type="component" value="Unassembled WGS sequence"/>
</dbReference>
<evidence type="ECO:0000313" key="11">
    <source>
        <dbReference type="EMBL" id="NBH62267.1"/>
    </source>
</evidence>